<evidence type="ECO:0000259" key="1">
    <source>
        <dbReference type="Pfam" id="PF01370"/>
    </source>
</evidence>
<dbReference type="PANTHER" id="PTHR43162">
    <property type="match status" value="1"/>
</dbReference>
<protein>
    <submittedName>
        <fullName evidence="2">Nucleoside-diphosphate sugar epimerase</fullName>
    </submittedName>
</protein>
<dbReference type="Pfam" id="PF01370">
    <property type="entry name" value="Epimerase"/>
    <property type="match status" value="1"/>
</dbReference>
<dbReference type="InterPro" id="IPR036291">
    <property type="entry name" value="NAD(P)-bd_dom_sf"/>
</dbReference>
<reference evidence="2 3" key="1">
    <citation type="submission" date="2019-06" db="EMBL/GenBank/DDBJ databases">
        <title>Whole genome shotgun sequence of Vibrio inusitatus NBRC 102082.</title>
        <authorList>
            <person name="Hosoyama A."/>
            <person name="Uohara A."/>
            <person name="Ohji S."/>
            <person name="Ichikawa N."/>
        </authorList>
    </citation>
    <scope>NUCLEOTIDE SEQUENCE [LARGE SCALE GENOMIC DNA]</scope>
    <source>
        <strain evidence="2 3">NBRC 102082</strain>
    </source>
</reference>
<proteinExistence type="predicted"/>
<feature type="domain" description="NAD-dependent epimerase/dehydratase" evidence="1">
    <location>
        <begin position="4"/>
        <end position="175"/>
    </location>
</feature>
<evidence type="ECO:0000313" key="2">
    <source>
        <dbReference type="EMBL" id="GEA49946.1"/>
    </source>
</evidence>
<dbReference type="OrthoDB" id="751203at2"/>
<keyword evidence="3" id="KW-1185">Reference proteome</keyword>
<evidence type="ECO:0000313" key="3">
    <source>
        <dbReference type="Proteomes" id="UP000318717"/>
    </source>
</evidence>
<dbReference type="EMBL" id="BJLF01000003">
    <property type="protein sequence ID" value="GEA49946.1"/>
    <property type="molecule type" value="Genomic_DNA"/>
</dbReference>
<dbReference type="RefSeq" id="WP_141344282.1">
    <property type="nucleotide sequence ID" value="NZ_BJLF01000003.1"/>
</dbReference>
<dbReference type="Gene3D" id="3.40.50.720">
    <property type="entry name" value="NAD(P)-binding Rossmann-like Domain"/>
    <property type="match status" value="1"/>
</dbReference>
<accession>A0A4Y3HS91</accession>
<dbReference type="Proteomes" id="UP000318717">
    <property type="component" value="Unassembled WGS sequence"/>
</dbReference>
<dbReference type="InterPro" id="IPR001509">
    <property type="entry name" value="Epimerase_deHydtase"/>
</dbReference>
<gene>
    <name evidence="2" type="ORF">VIN01S_07500</name>
</gene>
<dbReference type="AlphaFoldDB" id="A0A4Y3HS91"/>
<sequence length="277" mass="30478">MTAVLIIGAGWLGRPLAKQLSASNHTVHVTNSSHESIKESLELGLSAHQLQLPLPSIQSLASLIKQSQIEVVIGCITPGFRRSATPDWDSYANNWQQVCEAAKQGGASKVIMISSTAVYPSESKDMKEEDASLELAVGKNEFSDKSRALLQAEQRVIDSGVDYVVIRCSGLVDEIRHPSRFATRLRSVSRHAPANMLHRVDAVGVIEFAMNHIKLDIINASTPNTCDKAQFYQAAIKSRNLDAVLPEVVDTPDKRIDSSKSVKLGYQYRYQHTLDLL</sequence>
<dbReference type="SUPFAM" id="SSF51735">
    <property type="entry name" value="NAD(P)-binding Rossmann-fold domains"/>
    <property type="match status" value="1"/>
</dbReference>
<dbReference type="PANTHER" id="PTHR43162:SF1">
    <property type="entry name" value="PRESTALK A DIFFERENTIATION PROTEIN A"/>
    <property type="match status" value="1"/>
</dbReference>
<dbReference type="InterPro" id="IPR051604">
    <property type="entry name" value="Ergot_Alk_Oxidoreductase"/>
</dbReference>
<comment type="caution">
    <text evidence="2">The sequence shown here is derived from an EMBL/GenBank/DDBJ whole genome shotgun (WGS) entry which is preliminary data.</text>
</comment>
<name>A0A4Y3HS91_9VIBR</name>
<organism evidence="2 3">
    <name type="scientific">Vibrio inusitatus NBRC 102082</name>
    <dbReference type="NCBI Taxonomy" id="1219070"/>
    <lineage>
        <taxon>Bacteria</taxon>
        <taxon>Pseudomonadati</taxon>
        <taxon>Pseudomonadota</taxon>
        <taxon>Gammaproteobacteria</taxon>
        <taxon>Vibrionales</taxon>
        <taxon>Vibrionaceae</taxon>
        <taxon>Vibrio</taxon>
    </lineage>
</organism>